<dbReference type="PANTHER" id="PTHR20883">
    <property type="entry name" value="PHYTANOYL-COA DIOXYGENASE DOMAIN CONTAINING 1"/>
    <property type="match status" value="1"/>
</dbReference>
<comment type="cofactor">
    <cofactor evidence="1">
        <name>Fe(2+)</name>
        <dbReference type="ChEBI" id="CHEBI:29033"/>
    </cofactor>
</comment>
<dbReference type="GO" id="GO:0016706">
    <property type="term" value="F:2-oxoglutarate-dependent dioxygenase activity"/>
    <property type="evidence" value="ECO:0007669"/>
    <property type="project" value="UniProtKB-ARBA"/>
</dbReference>
<evidence type="ECO:0000256" key="1">
    <source>
        <dbReference type="ARBA" id="ARBA00001954"/>
    </source>
</evidence>
<proteinExistence type="predicted"/>
<keyword evidence="3" id="KW-1185">Reference proteome</keyword>
<dbReference type="OrthoDB" id="9814777at2"/>
<reference evidence="3" key="1">
    <citation type="submission" date="2016-10" db="EMBL/GenBank/DDBJ databases">
        <authorList>
            <person name="Varghese N."/>
            <person name="Submissions S."/>
        </authorList>
    </citation>
    <scope>NUCLEOTIDE SEQUENCE [LARGE SCALE GENOMIC DNA]</scope>
    <source>
        <strain evidence="3">IBRC-M 10761</strain>
    </source>
</reference>
<dbReference type="AlphaFoldDB" id="A0A1H6ZF10"/>
<dbReference type="RefSeq" id="WP_092175426.1">
    <property type="nucleotide sequence ID" value="NZ_FNZH01000004.1"/>
</dbReference>
<protein>
    <submittedName>
        <fullName evidence="2">Phytanoyl-CoA hydroxylase</fullName>
    </submittedName>
</protein>
<dbReference type="PANTHER" id="PTHR20883:SF48">
    <property type="entry name" value="ECTOINE DIOXYGENASE"/>
    <property type="match status" value="1"/>
</dbReference>
<dbReference type="Pfam" id="PF05721">
    <property type="entry name" value="PhyH"/>
    <property type="match status" value="1"/>
</dbReference>
<accession>A0A1H6ZF10</accession>
<sequence>MDSSKHIQQFSRDGYLHLPGFLSRNQVDEINEQLDTFIRDQLSDMVAEHRKYEVPGEVQTLKMLQDLQVYSPFFGDLLLDSSFSTLAESLLGEPVVGKTLEYFNKPAKIGKATPPHQDGYYFMLKPMSAVTMWLALEDVDEENGWVSYVRGSHKKGMRTHAATQTVGFSQGIVDFGSPADLKDEVHVPAKPGDLLLHHALTIHRAAPNTHPERSRKALGWIYFGESAQEDVAAKKAYVKSLNQRQA</sequence>
<dbReference type="SUPFAM" id="SSF51197">
    <property type="entry name" value="Clavaminate synthase-like"/>
    <property type="match status" value="1"/>
</dbReference>
<evidence type="ECO:0000313" key="2">
    <source>
        <dbReference type="EMBL" id="SEJ48130.1"/>
    </source>
</evidence>
<name>A0A1H6ZF10_9BACT</name>
<gene>
    <name evidence="2" type="ORF">SAMN05192553_104203</name>
</gene>
<dbReference type="GO" id="GO:0005506">
    <property type="term" value="F:iron ion binding"/>
    <property type="evidence" value="ECO:0007669"/>
    <property type="project" value="UniProtKB-ARBA"/>
</dbReference>
<evidence type="ECO:0000313" key="3">
    <source>
        <dbReference type="Proteomes" id="UP000199403"/>
    </source>
</evidence>
<organism evidence="2 3">
    <name type="scientific">Cyclobacterium xiamenense</name>
    <dbReference type="NCBI Taxonomy" id="1297121"/>
    <lineage>
        <taxon>Bacteria</taxon>
        <taxon>Pseudomonadati</taxon>
        <taxon>Bacteroidota</taxon>
        <taxon>Cytophagia</taxon>
        <taxon>Cytophagales</taxon>
        <taxon>Cyclobacteriaceae</taxon>
        <taxon>Cyclobacterium</taxon>
    </lineage>
</organism>
<dbReference type="STRING" id="1416801.SAMN05192553_104203"/>
<dbReference type="Gene3D" id="2.60.120.620">
    <property type="entry name" value="q2cbj1_9rhob like domain"/>
    <property type="match status" value="1"/>
</dbReference>
<dbReference type="EMBL" id="FNZH01000004">
    <property type="protein sequence ID" value="SEJ48130.1"/>
    <property type="molecule type" value="Genomic_DNA"/>
</dbReference>
<dbReference type="InterPro" id="IPR008775">
    <property type="entry name" value="Phytyl_CoA_dOase-like"/>
</dbReference>
<dbReference type="Proteomes" id="UP000199403">
    <property type="component" value="Unassembled WGS sequence"/>
</dbReference>